<gene>
    <name evidence="7" type="primary">hisC</name>
    <name evidence="9" type="ORF">HMPREF3213_02575</name>
</gene>
<keyword evidence="4 7" id="KW-0808">Transferase</keyword>
<reference evidence="10" key="1">
    <citation type="submission" date="2016-01" db="EMBL/GenBank/DDBJ databases">
        <authorList>
            <person name="Mitreva M."/>
            <person name="Pepin K.H."/>
            <person name="Mihindukulasuriya K.A."/>
            <person name="Fulton R."/>
            <person name="Fronick C."/>
            <person name="O'Laughlin M."/>
            <person name="Miner T."/>
            <person name="Herter B."/>
            <person name="Rosa B.A."/>
            <person name="Cordes M."/>
            <person name="Tomlinson C."/>
            <person name="Wollam A."/>
            <person name="Palsikar V.B."/>
            <person name="Mardis E.R."/>
            <person name="Wilson R.K."/>
        </authorList>
    </citation>
    <scope>NUCLEOTIDE SEQUENCE [LARGE SCALE GENOMIC DNA]</scope>
    <source>
        <strain evidence="10">GED7749B</strain>
    </source>
</reference>
<sequence length="393" mass="44160">MLTCHEPKGENAITPWLALLHGSRGLSLKMMKWRTKITDLHAYVPGKTIDEVKKQYRLDSIVKLASNENPFGYSPKVDEALKNFQPAFTRYPDGHALQLRQKMAAHLGVDPTELIFTNGTDELIQIVSRSLLEPGKNTVMAAPTFSQYKHNAIIEGAEVREVPLKDGRHDLEAMLGQIDENTAVVWICSPNNPTGTYTTEQELTAFLDRVPEDVLVFIDEAYSEYVVAKDYEQALTLFRRYHHLIVSRTFSKIYGLAGLRVGYGIADRTIIQKLEPVRPPFNTNVLGQLAAQAALEDQAFIQSCRDKNRQGLEHFYAFCRRNSLAFYPSQANFILIDFQCDSEEVCRFLLGRGYIVRSGEALGMPGTVRVTIGSEEQNRGVLGAIGAFLESRK</sequence>
<dbReference type="Gene3D" id="3.40.640.10">
    <property type="entry name" value="Type I PLP-dependent aspartate aminotransferase-like (Major domain)"/>
    <property type="match status" value="1"/>
</dbReference>
<feature type="modified residue" description="N6-(pyridoxal phosphate)lysine" evidence="7">
    <location>
        <position position="252"/>
    </location>
</feature>
<feature type="domain" description="Aminotransferase class I/classII large" evidence="8">
    <location>
        <begin position="61"/>
        <end position="385"/>
    </location>
</feature>
<dbReference type="CDD" id="cd00609">
    <property type="entry name" value="AAT_like"/>
    <property type="match status" value="1"/>
</dbReference>
<accession>A0A133KIR5</accession>
<dbReference type="InterPro" id="IPR015424">
    <property type="entry name" value="PyrdxlP-dep_Trfase"/>
</dbReference>
<comment type="caution">
    <text evidence="9">The sequence shown here is derived from an EMBL/GenBank/DDBJ whole genome shotgun (WGS) entry which is preliminary data.</text>
</comment>
<evidence type="ECO:0000313" key="9">
    <source>
        <dbReference type="EMBL" id="KWZ79471.1"/>
    </source>
</evidence>
<dbReference type="PATRIC" id="fig|1398.22.peg.2577"/>
<evidence type="ECO:0000256" key="4">
    <source>
        <dbReference type="ARBA" id="ARBA00022679"/>
    </source>
</evidence>
<keyword evidence="6 7" id="KW-0368">Histidine biosynthesis</keyword>
<dbReference type="Gene3D" id="3.90.1150.10">
    <property type="entry name" value="Aspartate Aminotransferase, domain 1"/>
    <property type="match status" value="1"/>
</dbReference>
<dbReference type="PANTHER" id="PTHR43643">
    <property type="entry name" value="HISTIDINOL-PHOSPHATE AMINOTRANSFERASE 2"/>
    <property type="match status" value="1"/>
</dbReference>
<dbReference type="InterPro" id="IPR050106">
    <property type="entry name" value="HistidinolP_aminotransfase"/>
</dbReference>
<evidence type="ECO:0000256" key="7">
    <source>
        <dbReference type="HAMAP-Rule" id="MF_01023"/>
    </source>
</evidence>
<dbReference type="SUPFAM" id="SSF53383">
    <property type="entry name" value="PLP-dependent transferases"/>
    <property type="match status" value="1"/>
</dbReference>
<dbReference type="PANTHER" id="PTHR43643:SF3">
    <property type="entry name" value="HISTIDINOL-PHOSPHATE AMINOTRANSFERASE"/>
    <property type="match status" value="1"/>
</dbReference>
<dbReference type="EC" id="2.6.1.9" evidence="7"/>
<evidence type="ECO:0000313" key="10">
    <source>
        <dbReference type="Proteomes" id="UP000070376"/>
    </source>
</evidence>
<dbReference type="InterPro" id="IPR004839">
    <property type="entry name" value="Aminotransferase_I/II_large"/>
</dbReference>
<dbReference type="InterPro" id="IPR015422">
    <property type="entry name" value="PyrdxlP-dep_Trfase_small"/>
</dbReference>
<protein>
    <recommendedName>
        <fullName evidence="7">Histidinol-phosphate aminotransferase</fullName>
        <ecNumber evidence="7">2.6.1.9</ecNumber>
    </recommendedName>
    <alternativeName>
        <fullName evidence="7">Imidazole acetol-phosphate transaminase</fullName>
    </alternativeName>
</protein>
<evidence type="ECO:0000259" key="8">
    <source>
        <dbReference type="Pfam" id="PF00155"/>
    </source>
</evidence>
<organism evidence="9 10">
    <name type="scientific">Heyndrickxia coagulans</name>
    <name type="common">Weizmannia coagulans</name>
    <dbReference type="NCBI Taxonomy" id="1398"/>
    <lineage>
        <taxon>Bacteria</taxon>
        <taxon>Bacillati</taxon>
        <taxon>Bacillota</taxon>
        <taxon>Bacilli</taxon>
        <taxon>Bacillales</taxon>
        <taxon>Bacillaceae</taxon>
        <taxon>Heyndrickxia</taxon>
    </lineage>
</organism>
<keyword evidence="5 7" id="KW-0663">Pyridoxal phosphate</keyword>
<comment type="similarity">
    <text evidence="7">Belongs to the class-II pyridoxal-phosphate-dependent aminotransferase family. Histidinol-phosphate aminotransferase subfamily.</text>
</comment>
<dbReference type="NCBIfam" id="TIGR01141">
    <property type="entry name" value="hisC"/>
    <property type="match status" value="1"/>
</dbReference>
<keyword evidence="7" id="KW-0028">Amino-acid biosynthesis</keyword>
<evidence type="ECO:0000256" key="3">
    <source>
        <dbReference type="ARBA" id="ARBA00022576"/>
    </source>
</evidence>
<dbReference type="InterPro" id="IPR005861">
    <property type="entry name" value="HisP_aminotrans"/>
</dbReference>
<dbReference type="GO" id="GO:0000105">
    <property type="term" value="P:L-histidine biosynthetic process"/>
    <property type="evidence" value="ECO:0007669"/>
    <property type="project" value="UniProtKB-UniRule"/>
</dbReference>
<comment type="pathway">
    <text evidence="7">Amino-acid biosynthesis; L-histidine biosynthesis; L-histidine from 5-phospho-alpha-D-ribose 1-diphosphate: step 7/9.</text>
</comment>
<comment type="subunit">
    <text evidence="2 7">Homodimer.</text>
</comment>
<evidence type="ECO:0000256" key="2">
    <source>
        <dbReference type="ARBA" id="ARBA00011738"/>
    </source>
</evidence>
<dbReference type="HAMAP" id="MF_01023">
    <property type="entry name" value="HisC_aminotrans_2"/>
    <property type="match status" value="1"/>
</dbReference>
<dbReference type="InterPro" id="IPR015421">
    <property type="entry name" value="PyrdxlP-dep_Trfase_major"/>
</dbReference>
<dbReference type="EMBL" id="LRPN01000116">
    <property type="protein sequence ID" value="KWZ79471.1"/>
    <property type="molecule type" value="Genomic_DNA"/>
</dbReference>
<dbReference type="GO" id="GO:0030170">
    <property type="term" value="F:pyridoxal phosphate binding"/>
    <property type="evidence" value="ECO:0007669"/>
    <property type="project" value="InterPro"/>
</dbReference>
<evidence type="ECO:0000256" key="1">
    <source>
        <dbReference type="ARBA" id="ARBA00001933"/>
    </source>
</evidence>
<comment type="catalytic activity">
    <reaction evidence="7">
        <text>L-histidinol phosphate + 2-oxoglutarate = 3-(imidazol-4-yl)-2-oxopropyl phosphate + L-glutamate</text>
        <dbReference type="Rhea" id="RHEA:23744"/>
        <dbReference type="ChEBI" id="CHEBI:16810"/>
        <dbReference type="ChEBI" id="CHEBI:29985"/>
        <dbReference type="ChEBI" id="CHEBI:57766"/>
        <dbReference type="ChEBI" id="CHEBI:57980"/>
        <dbReference type="EC" id="2.6.1.9"/>
    </reaction>
</comment>
<dbReference type="UniPathway" id="UPA00031">
    <property type="reaction ID" value="UER00012"/>
</dbReference>
<proteinExistence type="inferred from homology"/>
<dbReference type="Pfam" id="PF00155">
    <property type="entry name" value="Aminotran_1_2"/>
    <property type="match status" value="1"/>
</dbReference>
<dbReference type="AlphaFoldDB" id="A0A133KIR5"/>
<evidence type="ECO:0000256" key="6">
    <source>
        <dbReference type="ARBA" id="ARBA00023102"/>
    </source>
</evidence>
<comment type="cofactor">
    <cofactor evidence="1 7">
        <name>pyridoxal 5'-phosphate</name>
        <dbReference type="ChEBI" id="CHEBI:597326"/>
    </cofactor>
</comment>
<evidence type="ECO:0000256" key="5">
    <source>
        <dbReference type="ARBA" id="ARBA00022898"/>
    </source>
</evidence>
<name>A0A133KIR5_HEYCO</name>
<dbReference type="GO" id="GO:0004400">
    <property type="term" value="F:histidinol-phosphate transaminase activity"/>
    <property type="evidence" value="ECO:0007669"/>
    <property type="project" value="UniProtKB-UniRule"/>
</dbReference>
<dbReference type="Proteomes" id="UP000070376">
    <property type="component" value="Unassembled WGS sequence"/>
</dbReference>
<keyword evidence="3 7" id="KW-0032">Aminotransferase</keyword>